<dbReference type="Proteomes" id="UP000299102">
    <property type="component" value="Unassembled WGS sequence"/>
</dbReference>
<proteinExistence type="predicted"/>
<comment type="caution">
    <text evidence="2">The sequence shown here is derived from an EMBL/GenBank/DDBJ whole genome shotgun (WGS) entry which is preliminary data.</text>
</comment>
<evidence type="ECO:0000313" key="3">
    <source>
        <dbReference type="Proteomes" id="UP000299102"/>
    </source>
</evidence>
<sequence length="247" mass="28430">MVCNHNNLFAVAYECRQVCKLRKVLGGRARRVAGGGGRMNERPPRRSQSCVDQRAATRPRGLVRGGASRRRSQGKAYRLWIRRIVYANTLLFVSTIRRLGTMIFKTHPNLSSEWKQFFAWEVIVFPRQTRKIPGKARNLTNDRLWRHHVRCARRDLTWSQKVRAIKQGDVLRAYTFPAAGEDDHGCVPNCFLFRLEQNKASQRDPLRASTPDRRVSGSIVITGELIDEVLTRVKHPFRASKGRQVKV</sequence>
<gene>
    <name evidence="2" type="ORF">EVAR_53375_1</name>
</gene>
<evidence type="ECO:0000256" key="1">
    <source>
        <dbReference type="SAM" id="MobiDB-lite"/>
    </source>
</evidence>
<organism evidence="2 3">
    <name type="scientific">Eumeta variegata</name>
    <name type="common">Bagworm moth</name>
    <name type="synonym">Eumeta japonica</name>
    <dbReference type="NCBI Taxonomy" id="151549"/>
    <lineage>
        <taxon>Eukaryota</taxon>
        <taxon>Metazoa</taxon>
        <taxon>Ecdysozoa</taxon>
        <taxon>Arthropoda</taxon>
        <taxon>Hexapoda</taxon>
        <taxon>Insecta</taxon>
        <taxon>Pterygota</taxon>
        <taxon>Neoptera</taxon>
        <taxon>Endopterygota</taxon>
        <taxon>Lepidoptera</taxon>
        <taxon>Glossata</taxon>
        <taxon>Ditrysia</taxon>
        <taxon>Tineoidea</taxon>
        <taxon>Psychidae</taxon>
        <taxon>Oiketicinae</taxon>
        <taxon>Eumeta</taxon>
    </lineage>
</organism>
<protein>
    <submittedName>
        <fullName evidence="2">Uncharacterized protein</fullName>
    </submittedName>
</protein>
<name>A0A4C1Y9H3_EUMVA</name>
<feature type="region of interest" description="Disordered" evidence="1">
    <location>
        <begin position="31"/>
        <end position="56"/>
    </location>
</feature>
<accession>A0A4C1Y9H3</accession>
<dbReference type="EMBL" id="BGZK01001097">
    <property type="protein sequence ID" value="GBP71095.1"/>
    <property type="molecule type" value="Genomic_DNA"/>
</dbReference>
<reference evidence="2 3" key="1">
    <citation type="journal article" date="2019" name="Commun. Biol.">
        <title>The bagworm genome reveals a unique fibroin gene that provides high tensile strength.</title>
        <authorList>
            <person name="Kono N."/>
            <person name="Nakamura H."/>
            <person name="Ohtoshi R."/>
            <person name="Tomita M."/>
            <person name="Numata K."/>
            <person name="Arakawa K."/>
        </authorList>
    </citation>
    <scope>NUCLEOTIDE SEQUENCE [LARGE SCALE GENOMIC DNA]</scope>
</reference>
<dbReference type="AlphaFoldDB" id="A0A4C1Y9H3"/>
<keyword evidence="3" id="KW-1185">Reference proteome</keyword>
<evidence type="ECO:0000313" key="2">
    <source>
        <dbReference type="EMBL" id="GBP71095.1"/>
    </source>
</evidence>